<dbReference type="InterPro" id="IPR032466">
    <property type="entry name" value="Metal_Hydrolase"/>
</dbReference>
<feature type="binding site" evidence="1">
    <location>
        <position position="175"/>
    </location>
    <ligand>
        <name>a divalent metal cation</name>
        <dbReference type="ChEBI" id="CHEBI:60240"/>
        <label>2</label>
    </ligand>
</feature>
<dbReference type="PANTHER" id="PTHR46124:SF2">
    <property type="entry name" value="D-AMINOACYL-TRNA DEACYLASE"/>
    <property type="match status" value="1"/>
</dbReference>
<dbReference type="CDD" id="cd01310">
    <property type="entry name" value="TatD_DNAse"/>
    <property type="match status" value="1"/>
</dbReference>
<sequence>MLPGFLYLAFVFFSVDQYSVMMFRYVDIHSHLNDKRYAADLPETLVRMREAGVASIVVGTDREMSERAIALAEGHDDLWATIGQHPTDKHEEIFDDAWYAKHAKHPKVVAIGECGLDYYWPEVRSRQSARGKIQGDSLALKGVFLDFDKEKRRQHNLFDRQIVIAEKVDKPLMIHGRPTAGTMDAYEDILATLKRHPKARGNIHFFVGNTDIAKQFLDLGFTMSFTGVLTFTHDYDEVVKYIPLDRVMSETDAPYVAPAPHRGKRNEPAFVVETVKAIARIRGEDEKVVSEALAENARRQFFG</sequence>
<comment type="caution">
    <text evidence="2">The sequence shown here is derived from an EMBL/GenBank/DDBJ whole genome shotgun (WGS) entry which is preliminary data.</text>
</comment>
<dbReference type="InterPro" id="IPR001130">
    <property type="entry name" value="TatD-like"/>
</dbReference>
<dbReference type="Gene3D" id="3.20.20.140">
    <property type="entry name" value="Metal-dependent hydrolases"/>
    <property type="match status" value="1"/>
</dbReference>
<dbReference type="GO" id="GO:0016788">
    <property type="term" value="F:hydrolase activity, acting on ester bonds"/>
    <property type="evidence" value="ECO:0007669"/>
    <property type="project" value="InterPro"/>
</dbReference>
<evidence type="ECO:0000313" key="2">
    <source>
        <dbReference type="EMBL" id="OGZ11001.1"/>
    </source>
</evidence>
<dbReference type="GO" id="GO:0046872">
    <property type="term" value="F:metal ion binding"/>
    <property type="evidence" value="ECO:0007669"/>
    <property type="project" value="UniProtKB-KW"/>
</dbReference>
<evidence type="ECO:0000313" key="3">
    <source>
        <dbReference type="Proteomes" id="UP000178636"/>
    </source>
</evidence>
<dbReference type="SUPFAM" id="SSF51556">
    <property type="entry name" value="Metallo-dependent hydrolases"/>
    <property type="match status" value="1"/>
</dbReference>
<protein>
    <recommendedName>
        <fullName evidence="4">Hydrolase TatD</fullName>
    </recommendedName>
</protein>
<name>A0A1G2DDH6_9BACT</name>
<proteinExistence type="predicted"/>
<feature type="binding site" evidence="1">
    <location>
        <position position="31"/>
    </location>
    <ligand>
        <name>a divalent metal cation</name>
        <dbReference type="ChEBI" id="CHEBI:60240"/>
        <label>1</label>
    </ligand>
</feature>
<dbReference type="EMBL" id="MHLO01000041">
    <property type="protein sequence ID" value="OGZ11001.1"/>
    <property type="molecule type" value="Genomic_DNA"/>
</dbReference>
<dbReference type="PIRSF" id="PIRSF005902">
    <property type="entry name" value="DNase_TatD"/>
    <property type="match status" value="1"/>
</dbReference>
<dbReference type="Pfam" id="PF01026">
    <property type="entry name" value="TatD_DNase"/>
    <property type="match status" value="1"/>
</dbReference>
<feature type="binding site" evidence="1">
    <location>
        <position position="204"/>
    </location>
    <ligand>
        <name>a divalent metal cation</name>
        <dbReference type="ChEBI" id="CHEBI:60240"/>
        <label>2</label>
    </ligand>
</feature>
<feature type="binding site" evidence="1">
    <location>
        <position position="113"/>
    </location>
    <ligand>
        <name>a divalent metal cation</name>
        <dbReference type="ChEBI" id="CHEBI:60240"/>
        <label>1</label>
    </ligand>
</feature>
<dbReference type="PANTHER" id="PTHR46124">
    <property type="entry name" value="D-AMINOACYL-TRNA DEACYLASE"/>
    <property type="match status" value="1"/>
</dbReference>
<keyword evidence="1" id="KW-0479">Metal-binding</keyword>
<feature type="binding site" evidence="1">
    <location>
        <position position="29"/>
    </location>
    <ligand>
        <name>a divalent metal cation</name>
        <dbReference type="ChEBI" id="CHEBI:60240"/>
        <label>1</label>
    </ligand>
</feature>
<dbReference type="STRING" id="1798664.A3C93_01480"/>
<dbReference type="GO" id="GO:0005829">
    <property type="term" value="C:cytosol"/>
    <property type="evidence" value="ECO:0007669"/>
    <property type="project" value="TreeGrafter"/>
</dbReference>
<dbReference type="AlphaFoldDB" id="A0A1G2DDH6"/>
<evidence type="ECO:0000256" key="1">
    <source>
        <dbReference type="PIRSR" id="PIRSR005902-1"/>
    </source>
</evidence>
<reference evidence="2 3" key="1">
    <citation type="journal article" date="2016" name="Nat. Commun.">
        <title>Thousands of microbial genomes shed light on interconnected biogeochemical processes in an aquifer system.</title>
        <authorList>
            <person name="Anantharaman K."/>
            <person name="Brown C.T."/>
            <person name="Hug L.A."/>
            <person name="Sharon I."/>
            <person name="Castelle C.J."/>
            <person name="Probst A.J."/>
            <person name="Thomas B.C."/>
            <person name="Singh A."/>
            <person name="Wilkins M.J."/>
            <person name="Karaoz U."/>
            <person name="Brodie E.L."/>
            <person name="Williams K.H."/>
            <person name="Hubbard S.S."/>
            <person name="Banfield J.F."/>
        </authorList>
    </citation>
    <scope>NUCLEOTIDE SEQUENCE [LARGE SCALE GENOMIC DNA]</scope>
</reference>
<gene>
    <name evidence="2" type="ORF">A3C93_01480</name>
</gene>
<evidence type="ECO:0008006" key="4">
    <source>
        <dbReference type="Google" id="ProtNLM"/>
    </source>
</evidence>
<accession>A0A1G2DDH6</accession>
<feature type="binding site" evidence="1">
    <location>
        <position position="252"/>
    </location>
    <ligand>
        <name>a divalent metal cation</name>
        <dbReference type="ChEBI" id="CHEBI:60240"/>
        <label>1</label>
    </ligand>
</feature>
<dbReference type="Proteomes" id="UP000178636">
    <property type="component" value="Unassembled WGS sequence"/>
</dbReference>
<organism evidence="2 3">
    <name type="scientific">Candidatus Lloydbacteria bacterium RIFCSPHIGHO2_02_FULL_54_17</name>
    <dbReference type="NCBI Taxonomy" id="1798664"/>
    <lineage>
        <taxon>Bacteria</taxon>
        <taxon>Candidatus Lloydiibacteriota</taxon>
    </lineage>
</organism>